<protein>
    <recommendedName>
        <fullName evidence="3">DUF4380 domain-containing protein</fullName>
    </recommendedName>
</protein>
<evidence type="ECO:0000313" key="2">
    <source>
        <dbReference type="Proteomes" id="UP000051863"/>
    </source>
</evidence>
<reference evidence="1 2" key="1">
    <citation type="submission" date="2015-05" db="EMBL/GenBank/DDBJ databases">
        <title>Genome sequencing and analysis of members of genus Stenotrophomonas.</title>
        <authorList>
            <person name="Patil P.P."/>
            <person name="Midha S."/>
            <person name="Patil P.B."/>
        </authorList>
    </citation>
    <scope>NUCLEOTIDE SEQUENCE [LARGE SCALE GENOMIC DNA]</scope>
    <source>
        <strain evidence="1 2">DSM 18941</strain>
    </source>
</reference>
<dbReference type="EMBL" id="LDJJ01000050">
    <property type="protein sequence ID" value="KRG65897.1"/>
    <property type="molecule type" value="Genomic_DNA"/>
</dbReference>
<accession>A0A0R0C8B6</accession>
<proteinExistence type="predicted"/>
<dbReference type="Proteomes" id="UP000051863">
    <property type="component" value="Unassembled WGS sequence"/>
</dbReference>
<dbReference type="PATRIC" id="fig|405446.3.peg.2640"/>
<sequence length="309" mass="34330">MQTDQLQLQVTSAFGGRALSLQRKGEPNFLRIGTAVNTQPSPEVKAESGDIAYLGHDVWVGPQSQWWSHQQINPERRAASANWPPDPWLSLAPAQWLQRDPDQLRLRGAASPVTGMQLEKTFRLDAAHPDTVHVQVNGRNIRDTPVAWDLWFNTRVHPNTRVFVPVSSADDIRVDGAPDASLPDHQWQDGMLTLRAGDASRGPRGKWFVQPSAGWMAGFNGRQVLVIRFAHQPVSAIHPQQGQVELYLDAGGIAEGLLELEVHAPYKTLQPGQQMQATEQWTLLAWEGGDDAKAQRAFLCAQQLQEACR</sequence>
<dbReference type="InterPro" id="IPR025488">
    <property type="entry name" value="DUF4380"/>
</dbReference>
<evidence type="ECO:0000313" key="1">
    <source>
        <dbReference type="EMBL" id="KRG65897.1"/>
    </source>
</evidence>
<comment type="caution">
    <text evidence="1">The sequence shown here is derived from an EMBL/GenBank/DDBJ whole genome shotgun (WGS) entry which is preliminary data.</text>
</comment>
<evidence type="ECO:0008006" key="3">
    <source>
        <dbReference type="Google" id="ProtNLM"/>
    </source>
</evidence>
<dbReference type="AlphaFoldDB" id="A0A0R0C8B6"/>
<dbReference type="OrthoDB" id="5697126at2"/>
<gene>
    <name evidence="1" type="ORF">ABB27_14470</name>
</gene>
<organism evidence="1 2">
    <name type="scientific">Stenotrophomonas terrae</name>
    <dbReference type="NCBI Taxonomy" id="405446"/>
    <lineage>
        <taxon>Bacteria</taxon>
        <taxon>Pseudomonadati</taxon>
        <taxon>Pseudomonadota</taxon>
        <taxon>Gammaproteobacteria</taxon>
        <taxon>Lysobacterales</taxon>
        <taxon>Lysobacteraceae</taxon>
        <taxon>Stenotrophomonas</taxon>
    </lineage>
</organism>
<keyword evidence="2" id="KW-1185">Reference proteome</keyword>
<name>A0A0R0C8B6_9GAMM</name>
<dbReference type="Pfam" id="PF14315">
    <property type="entry name" value="DUF4380"/>
    <property type="match status" value="1"/>
</dbReference>
<dbReference type="RefSeq" id="WP_057629485.1">
    <property type="nucleotide sequence ID" value="NZ_LDJJ01000050.1"/>
</dbReference>